<dbReference type="GO" id="GO:0005886">
    <property type="term" value="C:plasma membrane"/>
    <property type="evidence" value="ECO:0007669"/>
    <property type="project" value="TreeGrafter"/>
</dbReference>
<evidence type="ECO:0000313" key="6">
    <source>
        <dbReference type="EMBL" id="SFV65033.1"/>
    </source>
</evidence>
<feature type="transmembrane region" description="Helical" evidence="3">
    <location>
        <begin position="7"/>
        <end position="28"/>
    </location>
</feature>
<keyword evidence="3" id="KW-0812">Transmembrane</keyword>
<dbReference type="GO" id="GO:0016757">
    <property type="term" value="F:glycosyltransferase activity"/>
    <property type="evidence" value="ECO:0007669"/>
    <property type="project" value="UniProtKB-KW"/>
</dbReference>
<dbReference type="InterPro" id="IPR036138">
    <property type="entry name" value="PBP_dimer_sf"/>
</dbReference>
<dbReference type="GO" id="GO:0071555">
    <property type="term" value="P:cell wall organization"/>
    <property type="evidence" value="ECO:0007669"/>
    <property type="project" value="TreeGrafter"/>
</dbReference>
<keyword evidence="2 3" id="KW-0472">Membrane</keyword>
<proteinExistence type="predicted"/>
<keyword evidence="6" id="KW-0131">Cell cycle</keyword>
<evidence type="ECO:0000256" key="3">
    <source>
        <dbReference type="SAM" id="Phobius"/>
    </source>
</evidence>
<dbReference type="Gene3D" id="3.40.710.10">
    <property type="entry name" value="DD-peptidase/beta-lactamase superfamily"/>
    <property type="match status" value="1"/>
</dbReference>
<keyword evidence="6" id="KW-0328">Glycosyltransferase</keyword>
<name>A0A1W1CH58_9ZZZZ</name>
<dbReference type="Gene3D" id="3.30.450.330">
    <property type="match status" value="1"/>
</dbReference>
<reference evidence="6" key="1">
    <citation type="submission" date="2016-10" db="EMBL/GenBank/DDBJ databases">
        <authorList>
            <person name="de Groot N.N."/>
        </authorList>
    </citation>
    <scope>NUCLEOTIDE SEQUENCE</scope>
</reference>
<feature type="domain" description="Penicillin-binding protein transpeptidase" evidence="4">
    <location>
        <begin position="253"/>
        <end position="537"/>
    </location>
</feature>
<accession>A0A1W1CH58</accession>
<dbReference type="SUPFAM" id="SSF56519">
    <property type="entry name" value="Penicillin binding protein dimerisation domain"/>
    <property type="match status" value="1"/>
</dbReference>
<dbReference type="GO" id="GO:0008658">
    <property type="term" value="F:penicillin binding"/>
    <property type="evidence" value="ECO:0007669"/>
    <property type="project" value="InterPro"/>
</dbReference>
<evidence type="ECO:0000256" key="1">
    <source>
        <dbReference type="ARBA" id="ARBA00004370"/>
    </source>
</evidence>
<dbReference type="SUPFAM" id="SSF56601">
    <property type="entry name" value="beta-lactamase/transpeptidase-like"/>
    <property type="match status" value="1"/>
</dbReference>
<dbReference type="InterPro" id="IPR012338">
    <property type="entry name" value="Beta-lactam/transpept-like"/>
</dbReference>
<dbReference type="Gene3D" id="3.90.1310.10">
    <property type="entry name" value="Penicillin-binding protein 2a (Domain 2)"/>
    <property type="match status" value="1"/>
</dbReference>
<dbReference type="PANTHER" id="PTHR30627">
    <property type="entry name" value="PEPTIDOGLYCAN D,D-TRANSPEPTIDASE"/>
    <property type="match status" value="1"/>
</dbReference>
<evidence type="ECO:0000256" key="2">
    <source>
        <dbReference type="ARBA" id="ARBA00023136"/>
    </source>
</evidence>
<dbReference type="InterPro" id="IPR001460">
    <property type="entry name" value="PCN-bd_Tpept"/>
</dbReference>
<feature type="domain" description="Penicillin-binding protein dimerisation" evidence="5">
    <location>
        <begin position="51"/>
        <end position="205"/>
    </location>
</feature>
<sequence length="544" mass="61748">MNNRRIIIYALLSFFLLLFIYKIVWLQFQTVNNNQTLKDKGIKQGLGIVKIQGYRGKILDTNGHLLAVELPLKDIILDPVLLQKELYSKLAKALNISLYKLKNKIKHTNSARYLPIIKNLPQTSKIIRNIQKLKKKVWTINNKRQLIHGVFLEYSAKRYYPEGATLSPLLGLTNHQLVGIDGLEKIFEKRLASQNGEKQVVFDATRKEPINIVKVIKPAVQGKDLQLTINKNIQYYTFSTLRNAVKKHKANAGSAIVLDNNGNVLALANYPSDNPNNRKKYNPSGYRNRAVLDVFDIGSTIKPIIISIALDNKVIKPDDIIQTIDKKGRKISLTISQVLEKSHNPSMIEISKKLSKYQIWKTLNDLGFGYQTTLLPQIENNGKLRYYTNWYEKDKESIAYGYGMNATLAQLAQAYLVFANHGAKININLFKENTNKQKQQIFSEKTIIAVKKMLQSVVKIGTGKRAKLKNISVLGKTGTARKFIDGKYHNDKHRAFFVGLVPADKPKYIMAIMIDEPKIRGYGGGSVAAPVFKRTMDNIFKYAQ</sequence>
<protein>
    <submittedName>
        <fullName evidence="6">Cell division protein FtsI [Peptidoglycan synthetase]</fullName>
        <ecNumber evidence="6">2.4.1.129</ecNumber>
    </submittedName>
</protein>
<dbReference type="InterPro" id="IPR050515">
    <property type="entry name" value="Beta-lactam/transpept"/>
</dbReference>
<dbReference type="InterPro" id="IPR005311">
    <property type="entry name" value="PBP_dimer"/>
</dbReference>
<keyword evidence="6" id="KW-0132">Cell division</keyword>
<evidence type="ECO:0000259" key="5">
    <source>
        <dbReference type="Pfam" id="PF03717"/>
    </source>
</evidence>
<dbReference type="Pfam" id="PF03717">
    <property type="entry name" value="PBP_dimer"/>
    <property type="match status" value="1"/>
</dbReference>
<dbReference type="Pfam" id="PF00905">
    <property type="entry name" value="Transpeptidase"/>
    <property type="match status" value="1"/>
</dbReference>
<keyword evidence="3" id="KW-1133">Transmembrane helix</keyword>
<evidence type="ECO:0000259" key="4">
    <source>
        <dbReference type="Pfam" id="PF00905"/>
    </source>
</evidence>
<dbReference type="PANTHER" id="PTHR30627:SF1">
    <property type="entry name" value="PEPTIDOGLYCAN D,D-TRANSPEPTIDASE FTSI"/>
    <property type="match status" value="1"/>
</dbReference>
<dbReference type="EMBL" id="FPHJ01000047">
    <property type="protein sequence ID" value="SFV65033.1"/>
    <property type="molecule type" value="Genomic_DNA"/>
</dbReference>
<dbReference type="GO" id="GO:0051301">
    <property type="term" value="P:cell division"/>
    <property type="evidence" value="ECO:0007669"/>
    <property type="project" value="UniProtKB-KW"/>
</dbReference>
<comment type="subcellular location">
    <subcellularLocation>
        <location evidence="1">Membrane</location>
    </subcellularLocation>
</comment>
<organism evidence="6">
    <name type="scientific">hydrothermal vent metagenome</name>
    <dbReference type="NCBI Taxonomy" id="652676"/>
    <lineage>
        <taxon>unclassified sequences</taxon>
        <taxon>metagenomes</taxon>
        <taxon>ecological metagenomes</taxon>
    </lineage>
</organism>
<dbReference type="EC" id="2.4.1.129" evidence="6"/>
<keyword evidence="6" id="KW-0808">Transferase</keyword>
<gene>
    <name evidence="6" type="ORF">MNB_SUP05-5-1045</name>
</gene>
<dbReference type="AlphaFoldDB" id="A0A1W1CH58"/>